<dbReference type="Gene3D" id="3.30.300.30">
    <property type="match status" value="1"/>
</dbReference>
<evidence type="ECO:0000259" key="5">
    <source>
        <dbReference type="Pfam" id="PF00501"/>
    </source>
</evidence>
<keyword evidence="2" id="KW-0436">Ligase</keyword>
<dbReference type="InterPro" id="IPR045851">
    <property type="entry name" value="AMP-bd_C_sf"/>
</dbReference>
<evidence type="ECO:0000256" key="3">
    <source>
        <dbReference type="ARBA" id="ARBA00022723"/>
    </source>
</evidence>
<accession>A0ABU8CRY0</accession>
<dbReference type="RefSeq" id="WP_335915002.1">
    <property type="nucleotide sequence ID" value="NZ_JBAMYB010000017.1"/>
</dbReference>
<dbReference type="InterPro" id="IPR025110">
    <property type="entry name" value="AMP-bd_C"/>
</dbReference>
<dbReference type="InterPro" id="IPR042099">
    <property type="entry name" value="ANL_N_sf"/>
</dbReference>
<evidence type="ECO:0000256" key="4">
    <source>
        <dbReference type="SAM" id="MobiDB-lite"/>
    </source>
</evidence>
<dbReference type="InterPro" id="IPR000873">
    <property type="entry name" value="AMP-dep_synth/lig_dom"/>
</dbReference>
<dbReference type="Pfam" id="PF00501">
    <property type="entry name" value="AMP-binding"/>
    <property type="match status" value="1"/>
</dbReference>
<evidence type="ECO:0000256" key="1">
    <source>
        <dbReference type="ARBA" id="ARBA00006432"/>
    </source>
</evidence>
<feature type="region of interest" description="Disordered" evidence="4">
    <location>
        <begin position="501"/>
        <end position="530"/>
    </location>
</feature>
<evidence type="ECO:0000313" key="8">
    <source>
        <dbReference type="Proteomes" id="UP001531129"/>
    </source>
</evidence>
<dbReference type="PANTHER" id="PTHR43201:SF5">
    <property type="entry name" value="MEDIUM-CHAIN ACYL-COA LIGASE ACSF2, MITOCHONDRIAL"/>
    <property type="match status" value="1"/>
</dbReference>
<dbReference type="InterPro" id="IPR020845">
    <property type="entry name" value="AMP-binding_CS"/>
</dbReference>
<comment type="similarity">
    <text evidence="1">Belongs to the ATP-dependent AMP-binding enzyme family.</text>
</comment>
<evidence type="ECO:0000313" key="7">
    <source>
        <dbReference type="EMBL" id="MEI1251594.1"/>
    </source>
</evidence>
<proteinExistence type="inferred from homology"/>
<reference evidence="7 8" key="1">
    <citation type="submission" date="2024-01" db="EMBL/GenBank/DDBJ databases">
        <title>Draft genome sequences of three bacterial strains isolated from Acacia saligna represent a potential new species within the genus Rhizobium.</title>
        <authorList>
            <person name="Tambong J.T."/>
            <person name="Mnasri B."/>
        </authorList>
    </citation>
    <scope>NUCLEOTIDE SEQUENCE [LARGE SCALE GENOMIC DNA]</scope>
    <source>
        <strain evidence="7 8">1AS12I</strain>
    </source>
</reference>
<feature type="domain" description="AMP-dependent synthetase/ligase" evidence="5">
    <location>
        <begin position="13"/>
        <end position="362"/>
    </location>
</feature>
<dbReference type="EMBL" id="JBAMYC010000017">
    <property type="protein sequence ID" value="MEI1251594.1"/>
    <property type="molecule type" value="Genomic_DNA"/>
</dbReference>
<gene>
    <name evidence="7" type="ORF">V8Q02_26875</name>
</gene>
<dbReference type="Pfam" id="PF13193">
    <property type="entry name" value="AMP-binding_C"/>
    <property type="match status" value="1"/>
</dbReference>
<dbReference type="SUPFAM" id="SSF56801">
    <property type="entry name" value="Acetyl-CoA synthetase-like"/>
    <property type="match status" value="1"/>
</dbReference>
<dbReference type="PROSITE" id="PS00455">
    <property type="entry name" value="AMP_BINDING"/>
    <property type="match status" value="1"/>
</dbReference>
<evidence type="ECO:0000256" key="2">
    <source>
        <dbReference type="ARBA" id="ARBA00022598"/>
    </source>
</evidence>
<sequence length="530" mass="56491">MREWKAPNPVRLHASLRPGALACVDLSTGRRWTYAELDDAVGKAASVLSSDVHAVARGERIAAVARNSADFIILQQAAMRLGAIFVPINWRLSTMEQEQILLDCKPSLIFTDADASQISVKGARALAMADFIAAVAQAKPKTAWPTISADAPAVLLYTSGTSGHPKGVMLSARNMFATAVNFGVLGEVSQESVFLCDTPMFHVIGLVTSIQAPFLQGATVLISGGFDPVATNDRLADAAFAVTHYFCVPQMADALRKAENFHPERWASLKALFTGGAPNPPANIRWWLDRNILMVDGYGMSEAGTLLGMPLDRAIIAEKAGSVGLPPPDMSLRIVAENGVDAEAGEVGEVLVCGPNVSAGYWACPDENARAFTEDGWLRTGDLARADADGYVTVVDRRKDLFISGGENVYPAEVEAALREHPSVSEAAVVGIPDERWGEVGRAYVVLHGGATAQAVDLAAHCSALIARFKVPKEFVLIDALPRNGAGKILKRELRQLALGKNQEPDRIADTPNPASMSTSAKSEELAAES</sequence>
<dbReference type="Proteomes" id="UP001531129">
    <property type="component" value="Unassembled WGS sequence"/>
</dbReference>
<evidence type="ECO:0000259" key="6">
    <source>
        <dbReference type="Pfam" id="PF13193"/>
    </source>
</evidence>
<protein>
    <submittedName>
        <fullName evidence="7">AMP-binding protein</fullName>
    </submittedName>
</protein>
<dbReference type="PANTHER" id="PTHR43201">
    <property type="entry name" value="ACYL-COA SYNTHETASE"/>
    <property type="match status" value="1"/>
</dbReference>
<dbReference type="Gene3D" id="3.40.50.12780">
    <property type="entry name" value="N-terminal domain of ligase-like"/>
    <property type="match status" value="1"/>
</dbReference>
<keyword evidence="3" id="KW-0479">Metal-binding</keyword>
<keyword evidence="8" id="KW-1185">Reference proteome</keyword>
<comment type="caution">
    <text evidence="7">The sequence shown here is derived from an EMBL/GenBank/DDBJ whole genome shotgun (WGS) entry which is preliminary data.</text>
</comment>
<feature type="domain" description="AMP-binding enzyme C-terminal" evidence="6">
    <location>
        <begin position="413"/>
        <end position="488"/>
    </location>
</feature>
<organism evidence="7 8">
    <name type="scientific">Rhizobium aouanii</name>
    <dbReference type="NCBI Taxonomy" id="3118145"/>
    <lineage>
        <taxon>Bacteria</taxon>
        <taxon>Pseudomonadati</taxon>
        <taxon>Pseudomonadota</taxon>
        <taxon>Alphaproteobacteria</taxon>
        <taxon>Hyphomicrobiales</taxon>
        <taxon>Rhizobiaceae</taxon>
        <taxon>Rhizobium/Agrobacterium group</taxon>
        <taxon>Rhizobium</taxon>
    </lineage>
</organism>
<name>A0ABU8CRY0_9HYPH</name>